<dbReference type="InterPro" id="IPR024604">
    <property type="entry name" value="GSG2_C"/>
</dbReference>
<evidence type="ECO:0000256" key="5">
    <source>
        <dbReference type="ARBA" id="ARBA00022777"/>
    </source>
</evidence>
<evidence type="ECO:0000256" key="9">
    <source>
        <dbReference type="SAM" id="MobiDB-lite"/>
    </source>
</evidence>
<feature type="region of interest" description="Disordered" evidence="9">
    <location>
        <begin position="525"/>
        <end position="551"/>
    </location>
</feature>
<dbReference type="Pfam" id="PF12330">
    <property type="entry name" value="Haspin_kinase"/>
    <property type="match status" value="1"/>
</dbReference>
<comment type="caution">
    <text evidence="11">The sequence shown here is derived from an EMBL/GenBank/DDBJ whole genome shotgun (WGS) entry which is preliminary data.</text>
</comment>
<accession>A0A3M7BZ01</accession>
<protein>
    <recommendedName>
        <fullName evidence="1">non-specific serine/threonine protein kinase</fullName>
        <ecNumber evidence="1">2.7.11.1</ecNumber>
    </recommendedName>
</protein>
<feature type="region of interest" description="Disordered" evidence="9">
    <location>
        <begin position="1"/>
        <end position="35"/>
    </location>
</feature>
<keyword evidence="4" id="KW-0547">Nucleotide-binding</keyword>
<evidence type="ECO:0000256" key="7">
    <source>
        <dbReference type="ARBA" id="ARBA00047899"/>
    </source>
</evidence>
<dbReference type="Gene3D" id="3.30.200.20">
    <property type="entry name" value="Phosphorylase Kinase, domain 1"/>
    <property type="match status" value="1"/>
</dbReference>
<evidence type="ECO:0000256" key="8">
    <source>
        <dbReference type="ARBA" id="ARBA00048679"/>
    </source>
</evidence>
<keyword evidence="6" id="KW-0067">ATP-binding</keyword>
<keyword evidence="3" id="KW-0808">Transferase</keyword>
<dbReference type="InterPro" id="IPR000719">
    <property type="entry name" value="Prot_kinase_dom"/>
</dbReference>
<dbReference type="GO" id="GO:0035556">
    <property type="term" value="P:intracellular signal transduction"/>
    <property type="evidence" value="ECO:0007669"/>
    <property type="project" value="TreeGrafter"/>
</dbReference>
<keyword evidence="5" id="KW-0418">Kinase</keyword>
<comment type="catalytic activity">
    <reaction evidence="8">
        <text>L-seryl-[protein] + ATP = O-phospho-L-seryl-[protein] + ADP + H(+)</text>
        <dbReference type="Rhea" id="RHEA:17989"/>
        <dbReference type="Rhea" id="RHEA-COMP:9863"/>
        <dbReference type="Rhea" id="RHEA-COMP:11604"/>
        <dbReference type="ChEBI" id="CHEBI:15378"/>
        <dbReference type="ChEBI" id="CHEBI:29999"/>
        <dbReference type="ChEBI" id="CHEBI:30616"/>
        <dbReference type="ChEBI" id="CHEBI:83421"/>
        <dbReference type="ChEBI" id="CHEBI:456216"/>
        <dbReference type="EC" id="2.7.11.1"/>
    </reaction>
</comment>
<dbReference type="SMART" id="SM01331">
    <property type="entry name" value="DUF3635"/>
    <property type="match status" value="1"/>
</dbReference>
<evidence type="ECO:0000313" key="11">
    <source>
        <dbReference type="EMBL" id="RMY45062.1"/>
    </source>
</evidence>
<evidence type="ECO:0000256" key="4">
    <source>
        <dbReference type="ARBA" id="ARBA00022741"/>
    </source>
</evidence>
<gene>
    <name evidence="11" type="ORF">D0865_10150</name>
</gene>
<dbReference type="GO" id="GO:0005634">
    <property type="term" value="C:nucleus"/>
    <property type="evidence" value="ECO:0007669"/>
    <property type="project" value="TreeGrafter"/>
</dbReference>
<dbReference type="VEuPathDB" id="FungiDB:BTJ68_08487"/>
<dbReference type="PROSITE" id="PS50011">
    <property type="entry name" value="PROTEIN_KINASE_DOM"/>
    <property type="match status" value="1"/>
</dbReference>
<organism evidence="11 12">
    <name type="scientific">Hortaea werneckii</name>
    <name type="common">Black yeast</name>
    <name type="synonym">Cladosporium werneckii</name>
    <dbReference type="NCBI Taxonomy" id="91943"/>
    <lineage>
        <taxon>Eukaryota</taxon>
        <taxon>Fungi</taxon>
        <taxon>Dikarya</taxon>
        <taxon>Ascomycota</taxon>
        <taxon>Pezizomycotina</taxon>
        <taxon>Dothideomycetes</taxon>
        <taxon>Dothideomycetidae</taxon>
        <taxon>Mycosphaerellales</taxon>
        <taxon>Teratosphaeriaceae</taxon>
        <taxon>Hortaea</taxon>
    </lineage>
</organism>
<dbReference type="GO" id="GO:0000278">
    <property type="term" value="P:mitotic cell cycle"/>
    <property type="evidence" value="ECO:0007669"/>
    <property type="project" value="TreeGrafter"/>
</dbReference>
<sequence>MPRAQQVYGKRSRANYDPFAIFASPQRPQHGKKQDEIDVLVDQVGELQLYQKAREGRWPSAERTALGERSPNAGLAKRPAQGEKKHRRPARQKILEEDSGDQEEPGLGINENVVEDANVAERCSTVVSNRDTAEPEPQTKAPKEADGPQETSEAEKSLLQQEKQSKETLDVPKIPLEPELEALSASLPASTSPDQTDAYTYHTRELLNLSAHGLTPFTSWSQQISTHFDLTKIAEASFGEVYRLSLLSQLPGFSRADESVFKVIALTPPETTLPKAKKDRKAAMKKAEAMSKPEDVASEVKLLQRMSSIPGFTNFRDVRILQGRPGEPFVQAFKAFNQAQKAKKKDLSIFPDPGKKASYSEDQLWAVIEMQDAGTDLEKLIENGECIAIWNVWDIFWQVVLTLAKGEEGAEFEHRDLHLGNICVRPAPCPTVSADSPPALESGEAQIDTKKKLGFTDLETTIIDYTISRCLLRSESEEDKEGIAYHDLSQDPSVFEGDSTEEYQYDIYRYMRGAALYSDPYWEPPYPEATTTNDNASAKSQPSNEQHQPTSWRSYTPITNLIWLHFILYKLLEQLDWPSATKAPPRKKKPTDYAVWKRANDLEHKLLRTQELLDPDVICQGDLMSCTDLVALALGEGWLDEADIVGVGAGGGVEEDEVLHEAEVAASGEQADEQGCLVPRGREEEPVLPSSDLASSFTHLQINVATMEERGLEAAEREAKASRKLRRR</sequence>
<feature type="domain" description="Protein kinase" evidence="10">
    <location>
        <begin position="227"/>
        <end position="607"/>
    </location>
</feature>
<proteinExistence type="predicted"/>
<evidence type="ECO:0000256" key="1">
    <source>
        <dbReference type="ARBA" id="ARBA00012513"/>
    </source>
</evidence>
<dbReference type="EMBL" id="QWIN01000980">
    <property type="protein sequence ID" value="RMY45062.1"/>
    <property type="molecule type" value="Genomic_DNA"/>
</dbReference>
<reference evidence="11 12" key="1">
    <citation type="journal article" date="2018" name="BMC Genomics">
        <title>Genomic evidence for intraspecific hybridization in a clonal and extremely halotolerant yeast.</title>
        <authorList>
            <person name="Gostincar C."/>
            <person name="Stajich J.E."/>
            <person name="Zupancic J."/>
            <person name="Zalar P."/>
            <person name="Gunde-Cimerman N."/>
        </authorList>
    </citation>
    <scope>NUCLEOTIDE SEQUENCE [LARGE SCALE GENOMIC DNA]</scope>
    <source>
        <strain evidence="11 12">EXF-151</strain>
    </source>
</reference>
<dbReference type="GO" id="GO:0072354">
    <property type="term" value="F:histone H3T3 kinase activity"/>
    <property type="evidence" value="ECO:0007669"/>
    <property type="project" value="TreeGrafter"/>
</dbReference>
<dbReference type="Proteomes" id="UP000270230">
    <property type="component" value="Unassembled WGS sequence"/>
</dbReference>
<keyword evidence="2" id="KW-0723">Serine/threonine-protein kinase</keyword>
<dbReference type="EC" id="2.7.11.1" evidence="1"/>
<feature type="compositionally biased region" description="Polar residues" evidence="9">
    <location>
        <begin position="529"/>
        <end position="551"/>
    </location>
</feature>
<name>A0A3M7BZ01_HORWE</name>
<dbReference type="Gene3D" id="1.10.510.10">
    <property type="entry name" value="Transferase(Phosphotransferase) domain 1"/>
    <property type="match status" value="1"/>
</dbReference>
<feature type="region of interest" description="Disordered" evidence="9">
    <location>
        <begin position="52"/>
        <end position="173"/>
    </location>
</feature>
<evidence type="ECO:0000256" key="2">
    <source>
        <dbReference type="ARBA" id="ARBA00022527"/>
    </source>
</evidence>
<dbReference type="GO" id="GO:0005524">
    <property type="term" value="F:ATP binding"/>
    <property type="evidence" value="ECO:0007669"/>
    <property type="project" value="UniProtKB-KW"/>
</dbReference>
<evidence type="ECO:0000259" key="10">
    <source>
        <dbReference type="PROSITE" id="PS50011"/>
    </source>
</evidence>
<dbReference type="GO" id="GO:0005737">
    <property type="term" value="C:cytoplasm"/>
    <property type="evidence" value="ECO:0007669"/>
    <property type="project" value="TreeGrafter"/>
</dbReference>
<evidence type="ECO:0000256" key="3">
    <source>
        <dbReference type="ARBA" id="ARBA00022679"/>
    </source>
</evidence>
<dbReference type="PANTHER" id="PTHR24419:SF18">
    <property type="entry name" value="SERINE_THREONINE-PROTEIN KINASE HASPIN"/>
    <property type="match status" value="1"/>
</dbReference>
<comment type="catalytic activity">
    <reaction evidence="7">
        <text>L-threonyl-[protein] + ATP = O-phospho-L-threonyl-[protein] + ADP + H(+)</text>
        <dbReference type="Rhea" id="RHEA:46608"/>
        <dbReference type="Rhea" id="RHEA-COMP:11060"/>
        <dbReference type="Rhea" id="RHEA-COMP:11605"/>
        <dbReference type="ChEBI" id="CHEBI:15378"/>
        <dbReference type="ChEBI" id="CHEBI:30013"/>
        <dbReference type="ChEBI" id="CHEBI:30616"/>
        <dbReference type="ChEBI" id="CHEBI:61977"/>
        <dbReference type="ChEBI" id="CHEBI:456216"/>
        <dbReference type="EC" id="2.7.11.1"/>
    </reaction>
</comment>
<dbReference type="OrthoDB" id="21018at2759"/>
<dbReference type="SUPFAM" id="SSF56112">
    <property type="entry name" value="Protein kinase-like (PK-like)"/>
    <property type="match status" value="1"/>
</dbReference>
<dbReference type="InterPro" id="IPR011009">
    <property type="entry name" value="Kinase-like_dom_sf"/>
</dbReference>
<dbReference type="AlphaFoldDB" id="A0A3M7BZ01"/>
<evidence type="ECO:0000313" key="12">
    <source>
        <dbReference type="Proteomes" id="UP000270230"/>
    </source>
</evidence>
<dbReference type="PANTHER" id="PTHR24419">
    <property type="entry name" value="INTERLEUKIN-1 RECEPTOR-ASSOCIATED KINASE"/>
    <property type="match status" value="1"/>
</dbReference>
<evidence type="ECO:0000256" key="6">
    <source>
        <dbReference type="ARBA" id="ARBA00022840"/>
    </source>
</evidence>